<accession>A0ACB9G0T8</accession>
<proteinExistence type="predicted"/>
<evidence type="ECO:0000313" key="1">
    <source>
        <dbReference type="EMBL" id="KAI3776651.1"/>
    </source>
</evidence>
<comment type="caution">
    <text evidence="1">The sequence shown here is derived from an EMBL/GenBank/DDBJ whole genome shotgun (WGS) entry which is preliminary data.</text>
</comment>
<reference evidence="1 2" key="2">
    <citation type="journal article" date="2022" name="Mol. Ecol. Resour.">
        <title>The genomes of chicory, endive, great burdock and yacon provide insights into Asteraceae paleo-polyploidization history and plant inulin production.</title>
        <authorList>
            <person name="Fan W."/>
            <person name="Wang S."/>
            <person name="Wang H."/>
            <person name="Wang A."/>
            <person name="Jiang F."/>
            <person name="Liu H."/>
            <person name="Zhao H."/>
            <person name="Xu D."/>
            <person name="Zhang Y."/>
        </authorList>
    </citation>
    <scope>NUCLEOTIDE SEQUENCE [LARGE SCALE GENOMIC DNA]</scope>
    <source>
        <strain evidence="2">cv. Yunnan</strain>
        <tissue evidence="1">Leaves</tissue>
    </source>
</reference>
<dbReference type="Proteomes" id="UP001056120">
    <property type="component" value="Linkage Group LG15"/>
</dbReference>
<name>A0ACB9G0T8_9ASTR</name>
<evidence type="ECO:0000313" key="2">
    <source>
        <dbReference type="Proteomes" id="UP001056120"/>
    </source>
</evidence>
<protein>
    <submittedName>
        <fullName evidence="1">Uncharacterized protein</fullName>
    </submittedName>
</protein>
<dbReference type="EMBL" id="CM042032">
    <property type="protein sequence ID" value="KAI3776651.1"/>
    <property type="molecule type" value="Genomic_DNA"/>
</dbReference>
<organism evidence="1 2">
    <name type="scientific">Smallanthus sonchifolius</name>
    <dbReference type="NCBI Taxonomy" id="185202"/>
    <lineage>
        <taxon>Eukaryota</taxon>
        <taxon>Viridiplantae</taxon>
        <taxon>Streptophyta</taxon>
        <taxon>Embryophyta</taxon>
        <taxon>Tracheophyta</taxon>
        <taxon>Spermatophyta</taxon>
        <taxon>Magnoliopsida</taxon>
        <taxon>eudicotyledons</taxon>
        <taxon>Gunneridae</taxon>
        <taxon>Pentapetalae</taxon>
        <taxon>asterids</taxon>
        <taxon>campanulids</taxon>
        <taxon>Asterales</taxon>
        <taxon>Asteraceae</taxon>
        <taxon>Asteroideae</taxon>
        <taxon>Heliantheae alliance</taxon>
        <taxon>Millerieae</taxon>
        <taxon>Smallanthus</taxon>
    </lineage>
</organism>
<keyword evidence="2" id="KW-1185">Reference proteome</keyword>
<sequence length="75" mass="7656">MISSVACGGGGSAYLIAGAQRALLAGLADELKAIPALTTRRSVRVCRVRGGDGCLRVIMVEEVAQVVRSGGGEVR</sequence>
<gene>
    <name evidence="1" type="ORF">L1987_46438</name>
</gene>
<reference evidence="2" key="1">
    <citation type="journal article" date="2022" name="Mol. Ecol. Resour.">
        <title>The genomes of chicory, endive, great burdock and yacon provide insights into Asteraceae palaeo-polyploidization history and plant inulin production.</title>
        <authorList>
            <person name="Fan W."/>
            <person name="Wang S."/>
            <person name="Wang H."/>
            <person name="Wang A."/>
            <person name="Jiang F."/>
            <person name="Liu H."/>
            <person name="Zhao H."/>
            <person name="Xu D."/>
            <person name="Zhang Y."/>
        </authorList>
    </citation>
    <scope>NUCLEOTIDE SEQUENCE [LARGE SCALE GENOMIC DNA]</scope>
    <source>
        <strain evidence="2">cv. Yunnan</strain>
    </source>
</reference>